<organism evidence="1 2">
    <name type="scientific">Psophocarpus tetragonolobus</name>
    <name type="common">Winged bean</name>
    <name type="synonym">Dolichos tetragonolobus</name>
    <dbReference type="NCBI Taxonomy" id="3891"/>
    <lineage>
        <taxon>Eukaryota</taxon>
        <taxon>Viridiplantae</taxon>
        <taxon>Streptophyta</taxon>
        <taxon>Embryophyta</taxon>
        <taxon>Tracheophyta</taxon>
        <taxon>Spermatophyta</taxon>
        <taxon>Magnoliopsida</taxon>
        <taxon>eudicotyledons</taxon>
        <taxon>Gunneridae</taxon>
        <taxon>Pentapetalae</taxon>
        <taxon>rosids</taxon>
        <taxon>fabids</taxon>
        <taxon>Fabales</taxon>
        <taxon>Fabaceae</taxon>
        <taxon>Papilionoideae</taxon>
        <taxon>50 kb inversion clade</taxon>
        <taxon>NPAAA clade</taxon>
        <taxon>indigoferoid/millettioid clade</taxon>
        <taxon>Phaseoleae</taxon>
        <taxon>Psophocarpus</taxon>
    </lineage>
</organism>
<sequence length="68" mass="7498">MTMPLNCTNYISRPSTDANSKCYIIQFNCIAVLILTSSSRSSISQISATINNGIPQDSNLTKNTEQRQ</sequence>
<keyword evidence="2" id="KW-1185">Reference proteome</keyword>
<protein>
    <submittedName>
        <fullName evidence="1">Uncharacterized protein</fullName>
    </submittedName>
</protein>
<proteinExistence type="predicted"/>
<name>A0AAN9XHM4_PSOTE</name>
<dbReference type="AlphaFoldDB" id="A0AAN9XHM4"/>
<gene>
    <name evidence="1" type="ORF">VNO78_20988</name>
</gene>
<evidence type="ECO:0000313" key="1">
    <source>
        <dbReference type="EMBL" id="KAK7392545.1"/>
    </source>
</evidence>
<dbReference type="Proteomes" id="UP001386955">
    <property type="component" value="Unassembled WGS sequence"/>
</dbReference>
<dbReference type="EMBL" id="JAYMYS010000005">
    <property type="protein sequence ID" value="KAK7392545.1"/>
    <property type="molecule type" value="Genomic_DNA"/>
</dbReference>
<comment type="caution">
    <text evidence="1">The sequence shown here is derived from an EMBL/GenBank/DDBJ whole genome shotgun (WGS) entry which is preliminary data.</text>
</comment>
<reference evidence="1 2" key="1">
    <citation type="submission" date="2024-01" db="EMBL/GenBank/DDBJ databases">
        <title>The genomes of 5 underutilized Papilionoideae crops provide insights into root nodulation and disease resistanc.</title>
        <authorList>
            <person name="Jiang F."/>
        </authorList>
    </citation>
    <scope>NUCLEOTIDE SEQUENCE [LARGE SCALE GENOMIC DNA]</scope>
    <source>
        <strain evidence="1">DUOXIRENSHENG_FW03</strain>
        <tissue evidence="1">Leaves</tissue>
    </source>
</reference>
<evidence type="ECO:0000313" key="2">
    <source>
        <dbReference type="Proteomes" id="UP001386955"/>
    </source>
</evidence>
<accession>A0AAN9XHM4</accession>